<proteinExistence type="predicted"/>
<dbReference type="Proteomes" id="UP000324897">
    <property type="component" value="Chromosome 1"/>
</dbReference>
<gene>
    <name evidence="1" type="ORF">EJB05_22230</name>
</gene>
<dbReference type="Gramene" id="TVU30600">
    <property type="protein sequence ID" value="TVU30600"/>
    <property type="gene ID" value="EJB05_22230"/>
</dbReference>
<sequence length="115" mass="12661">MTEYRAAAMRLWCAQMTQKNKAKRMMIGARIKLHACLHSSIEDSGFLGNDADLDGGTRTLALLHLEMIALELKGLESWLDIFLSSARWACKDEEGAGTSTISCVDGALLYSMSFV</sequence>
<dbReference type="AlphaFoldDB" id="A0A5J9V5N2"/>
<accession>A0A5J9V5N2</accession>
<name>A0A5J9V5N2_9POAL</name>
<protein>
    <submittedName>
        <fullName evidence="1">Uncharacterized protein</fullName>
    </submittedName>
</protein>
<evidence type="ECO:0000313" key="2">
    <source>
        <dbReference type="Proteomes" id="UP000324897"/>
    </source>
</evidence>
<comment type="caution">
    <text evidence="1">The sequence shown here is derived from an EMBL/GenBank/DDBJ whole genome shotgun (WGS) entry which is preliminary data.</text>
</comment>
<organism evidence="1 2">
    <name type="scientific">Eragrostis curvula</name>
    <name type="common">weeping love grass</name>
    <dbReference type="NCBI Taxonomy" id="38414"/>
    <lineage>
        <taxon>Eukaryota</taxon>
        <taxon>Viridiplantae</taxon>
        <taxon>Streptophyta</taxon>
        <taxon>Embryophyta</taxon>
        <taxon>Tracheophyta</taxon>
        <taxon>Spermatophyta</taxon>
        <taxon>Magnoliopsida</taxon>
        <taxon>Liliopsida</taxon>
        <taxon>Poales</taxon>
        <taxon>Poaceae</taxon>
        <taxon>PACMAD clade</taxon>
        <taxon>Chloridoideae</taxon>
        <taxon>Eragrostideae</taxon>
        <taxon>Eragrostidinae</taxon>
        <taxon>Eragrostis</taxon>
    </lineage>
</organism>
<evidence type="ECO:0000313" key="1">
    <source>
        <dbReference type="EMBL" id="TVU30600.1"/>
    </source>
</evidence>
<reference evidence="1 2" key="1">
    <citation type="journal article" date="2019" name="Sci. Rep.">
        <title>A high-quality genome of Eragrostis curvula grass provides insights into Poaceae evolution and supports new strategies to enhance forage quality.</title>
        <authorList>
            <person name="Carballo J."/>
            <person name="Santos B.A.C.M."/>
            <person name="Zappacosta D."/>
            <person name="Garbus I."/>
            <person name="Selva J.P."/>
            <person name="Gallo C.A."/>
            <person name="Diaz A."/>
            <person name="Albertini E."/>
            <person name="Caccamo M."/>
            <person name="Echenique V."/>
        </authorList>
    </citation>
    <scope>NUCLEOTIDE SEQUENCE [LARGE SCALE GENOMIC DNA]</scope>
    <source>
        <strain evidence="2">cv. Victoria</strain>
        <tissue evidence="1">Leaf</tissue>
    </source>
</reference>
<keyword evidence="2" id="KW-1185">Reference proteome</keyword>
<dbReference type="EMBL" id="RWGY01000011">
    <property type="protein sequence ID" value="TVU30600.1"/>
    <property type="molecule type" value="Genomic_DNA"/>
</dbReference>